<reference evidence="2 3" key="1">
    <citation type="submission" date="2020-04" db="EMBL/GenBank/DDBJ databases">
        <title>MicrobeNet Type strains.</title>
        <authorList>
            <person name="Nicholson A.C."/>
        </authorList>
    </citation>
    <scope>NUCLEOTIDE SEQUENCE [LARGE SCALE GENOMIC DNA]</scope>
    <source>
        <strain evidence="2 3">DSM 45078</strain>
    </source>
</reference>
<gene>
    <name evidence="2" type="ORF">HGA13_08975</name>
</gene>
<protein>
    <submittedName>
        <fullName evidence="2">Nuclear transport factor 2 family protein</fullName>
    </submittedName>
</protein>
<dbReference type="AlphaFoldDB" id="A0A846XDH2"/>
<dbReference type="SUPFAM" id="SSF54427">
    <property type="entry name" value="NTF2-like"/>
    <property type="match status" value="1"/>
</dbReference>
<evidence type="ECO:0000259" key="1">
    <source>
        <dbReference type="Pfam" id="PF13577"/>
    </source>
</evidence>
<comment type="caution">
    <text evidence="2">The sequence shown here is derived from an EMBL/GenBank/DDBJ whole genome shotgun (WGS) entry which is preliminary data.</text>
</comment>
<dbReference type="InterPro" id="IPR037401">
    <property type="entry name" value="SnoaL-like"/>
</dbReference>
<dbReference type="InterPro" id="IPR032710">
    <property type="entry name" value="NTF2-like_dom_sf"/>
</dbReference>
<dbReference type="EMBL" id="JAAXOO010000002">
    <property type="protein sequence ID" value="NKY33199.1"/>
    <property type="molecule type" value="Genomic_DNA"/>
</dbReference>
<organism evidence="2 3">
    <name type="scientific">Nocardia speluncae</name>
    <dbReference type="NCBI Taxonomy" id="419477"/>
    <lineage>
        <taxon>Bacteria</taxon>
        <taxon>Bacillati</taxon>
        <taxon>Actinomycetota</taxon>
        <taxon>Actinomycetes</taxon>
        <taxon>Mycobacteriales</taxon>
        <taxon>Nocardiaceae</taxon>
        <taxon>Nocardia</taxon>
    </lineage>
</organism>
<accession>A0A846XDH2</accession>
<sequence>MTLSTDCPARCEIRDVLARYVRGVDRLDVELIRGCYHPDAYEVHRIFNGNAHEFATWRVRQTFRSHHVLSESAIRFDGDRAFVETPHIAVVHVDIATPEATGIIEARSSGWYLDLFTREREQWLIKHRHVSTFARSDRLIAAAGQPDPAENARLSALEFDLPSAAPPPFVTLDVAEAIRARFLADRGGEQPVGGRGPGRR</sequence>
<proteinExistence type="predicted"/>
<name>A0A846XDH2_9NOCA</name>
<dbReference type="Gene3D" id="3.10.450.50">
    <property type="match status" value="1"/>
</dbReference>
<dbReference type="CDD" id="cd00531">
    <property type="entry name" value="NTF2_like"/>
    <property type="match status" value="1"/>
</dbReference>
<feature type="domain" description="SnoaL-like" evidence="1">
    <location>
        <begin position="9"/>
        <end position="129"/>
    </location>
</feature>
<evidence type="ECO:0000313" key="3">
    <source>
        <dbReference type="Proteomes" id="UP000565715"/>
    </source>
</evidence>
<evidence type="ECO:0000313" key="2">
    <source>
        <dbReference type="EMBL" id="NKY33199.1"/>
    </source>
</evidence>
<dbReference type="Pfam" id="PF13577">
    <property type="entry name" value="SnoaL_4"/>
    <property type="match status" value="1"/>
</dbReference>
<dbReference type="RefSeq" id="WP_068040290.1">
    <property type="nucleotide sequence ID" value="NZ_JAAXOO010000002.1"/>
</dbReference>
<dbReference type="Proteomes" id="UP000565715">
    <property type="component" value="Unassembled WGS sequence"/>
</dbReference>
<keyword evidence="3" id="KW-1185">Reference proteome</keyword>